<gene>
    <name evidence="3" type="ORF">SAMN02745181_1310</name>
</gene>
<feature type="domain" description="Ice-binding protein C-terminal" evidence="2">
    <location>
        <begin position="186"/>
        <end position="208"/>
    </location>
</feature>
<protein>
    <submittedName>
        <fullName evidence="3">PEP-CTERM protein-sorting domain-containing protein</fullName>
    </submittedName>
</protein>
<reference evidence="3 4" key="1">
    <citation type="submission" date="2016-11" db="EMBL/GenBank/DDBJ databases">
        <authorList>
            <person name="Jaros S."/>
            <person name="Januszkiewicz K."/>
            <person name="Wedrychowicz H."/>
        </authorList>
    </citation>
    <scope>NUCLEOTIDE SEQUENCE [LARGE SCALE GENOMIC DNA]</scope>
    <source>
        <strain evidence="3 4">DSM 18772</strain>
    </source>
</reference>
<sequence>MKHSILTATLALALTSIAPAAIVYNNGTPNNFYGNIAGVAHADYFTLNQALSFNTIRVWIGDISDGGFSGDLGWAIWTDDTGLPGSILHSGADNAPTSSDSGIEFNSGRNYLQVDIDTGSVDLNAGNYWLQIHENAIGQTGDGSNAFWAFSSSSGNYAVEPDEVNLENWRIEPNGSFAFQLIQTTSVPEPTSTTLIGLASLTLIFRRRR</sequence>
<dbReference type="Proteomes" id="UP000184510">
    <property type="component" value="Unassembled WGS sequence"/>
</dbReference>
<dbReference type="EMBL" id="FQYR01000003">
    <property type="protein sequence ID" value="SHJ15104.1"/>
    <property type="molecule type" value="Genomic_DNA"/>
</dbReference>
<dbReference type="RefSeq" id="WP_143158690.1">
    <property type="nucleotide sequence ID" value="NZ_FQYR01000003.1"/>
</dbReference>
<evidence type="ECO:0000313" key="3">
    <source>
        <dbReference type="EMBL" id="SHJ15104.1"/>
    </source>
</evidence>
<dbReference type="STRING" id="1123071.SAMN02745181_1310"/>
<evidence type="ECO:0000256" key="1">
    <source>
        <dbReference type="SAM" id="SignalP"/>
    </source>
</evidence>
<evidence type="ECO:0000313" key="4">
    <source>
        <dbReference type="Proteomes" id="UP000184510"/>
    </source>
</evidence>
<keyword evidence="1" id="KW-0732">Signal</keyword>
<dbReference type="InterPro" id="IPR013424">
    <property type="entry name" value="Ice-binding_C"/>
</dbReference>
<dbReference type="AlphaFoldDB" id="A0A1M6GYW6"/>
<feature type="signal peptide" evidence="1">
    <location>
        <begin position="1"/>
        <end position="20"/>
    </location>
</feature>
<organism evidence="3 4">
    <name type="scientific">Rubritalea squalenifaciens DSM 18772</name>
    <dbReference type="NCBI Taxonomy" id="1123071"/>
    <lineage>
        <taxon>Bacteria</taxon>
        <taxon>Pseudomonadati</taxon>
        <taxon>Verrucomicrobiota</taxon>
        <taxon>Verrucomicrobiia</taxon>
        <taxon>Verrucomicrobiales</taxon>
        <taxon>Rubritaleaceae</taxon>
        <taxon>Rubritalea</taxon>
    </lineage>
</organism>
<feature type="chain" id="PRO_5012861593" evidence="1">
    <location>
        <begin position="21"/>
        <end position="209"/>
    </location>
</feature>
<dbReference type="OrthoDB" id="9953009at2"/>
<dbReference type="NCBIfam" id="TIGR02595">
    <property type="entry name" value="PEP_CTERM"/>
    <property type="match status" value="1"/>
</dbReference>
<name>A0A1M6GYW6_9BACT</name>
<accession>A0A1M6GYW6</accession>
<proteinExistence type="predicted"/>
<evidence type="ECO:0000259" key="2">
    <source>
        <dbReference type="Pfam" id="PF07589"/>
    </source>
</evidence>
<dbReference type="Pfam" id="PF07589">
    <property type="entry name" value="PEP-CTERM"/>
    <property type="match status" value="1"/>
</dbReference>
<keyword evidence="4" id="KW-1185">Reference proteome</keyword>
<dbReference type="InParanoid" id="A0A1M6GYW6"/>